<evidence type="ECO:0000313" key="3">
    <source>
        <dbReference type="Proteomes" id="UP001283361"/>
    </source>
</evidence>
<evidence type="ECO:0000256" key="1">
    <source>
        <dbReference type="SAM" id="MobiDB-lite"/>
    </source>
</evidence>
<dbReference type="Proteomes" id="UP001283361">
    <property type="component" value="Unassembled WGS sequence"/>
</dbReference>
<keyword evidence="3" id="KW-1185">Reference proteome</keyword>
<accession>A0AAE0XMF2</accession>
<feature type="compositionally biased region" description="Polar residues" evidence="1">
    <location>
        <begin position="9"/>
        <end position="22"/>
    </location>
</feature>
<dbReference type="AlphaFoldDB" id="A0AAE0XMF2"/>
<gene>
    <name evidence="2" type="ORF">RRG08_045414</name>
</gene>
<organism evidence="2 3">
    <name type="scientific">Elysia crispata</name>
    <name type="common">lettuce slug</name>
    <dbReference type="NCBI Taxonomy" id="231223"/>
    <lineage>
        <taxon>Eukaryota</taxon>
        <taxon>Metazoa</taxon>
        <taxon>Spiralia</taxon>
        <taxon>Lophotrochozoa</taxon>
        <taxon>Mollusca</taxon>
        <taxon>Gastropoda</taxon>
        <taxon>Heterobranchia</taxon>
        <taxon>Euthyneura</taxon>
        <taxon>Panpulmonata</taxon>
        <taxon>Sacoglossa</taxon>
        <taxon>Placobranchoidea</taxon>
        <taxon>Plakobranchidae</taxon>
        <taxon>Elysia</taxon>
    </lineage>
</organism>
<feature type="region of interest" description="Disordered" evidence="1">
    <location>
        <begin position="1"/>
        <end position="22"/>
    </location>
</feature>
<name>A0AAE0XMF2_9GAST</name>
<proteinExistence type="predicted"/>
<protein>
    <submittedName>
        <fullName evidence="2">Uncharacterized protein</fullName>
    </submittedName>
</protein>
<evidence type="ECO:0000313" key="2">
    <source>
        <dbReference type="EMBL" id="KAK3696747.1"/>
    </source>
</evidence>
<comment type="caution">
    <text evidence="2">The sequence shown here is derived from an EMBL/GenBank/DDBJ whole genome shotgun (WGS) entry which is preliminary data.</text>
</comment>
<dbReference type="EMBL" id="JAWDGP010008032">
    <property type="protein sequence ID" value="KAK3696747.1"/>
    <property type="molecule type" value="Genomic_DNA"/>
</dbReference>
<sequence length="84" mass="9314">MPRRVADNRPQQKSSESPGQTPLSLLKILFSPPHRIPQIFCFQPVTPGRAAVLIQSRSANSENRRCPHGASLSYRLSKTFSAVV</sequence>
<reference evidence="2" key="1">
    <citation type="journal article" date="2023" name="G3 (Bethesda)">
        <title>A reference genome for the long-term kleptoplast-retaining sea slug Elysia crispata morphotype clarki.</title>
        <authorList>
            <person name="Eastman K.E."/>
            <person name="Pendleton A.L."/>
            <person name="Shaikh M.A."/>
            <person name="Suttiyut T."/>
            <person name="Ogas R."/>
            <person name="Tomko P."/>
            <person name="Gavelis G."/>
            <person name="Widhalm J.R."/>
            <person name="Wisecaver J.H."/>
        </authorList>
    </citation>
    <scope>NUCLEOTIDE SEQUENCE</scope>
    <source>
        <strain evidence="2">ECLA1</strain>
    </source>
</reference>